<dbReference type="Proteomes" id="UP000638986">
    <property type="component" value="Unassembled WGS sequence"/>
</dbReference>
<comment type="caution">
    <text evidence="2">The sequence shown here is derived from an EMBL/GenBank/DDBJ whole genome shotgun (WGS) entry which is preliminary data.</text>
</comment>
<sequence length="280" mass="30812">MSTKKKFRSKQFRVAVEGATTDGRTIERSWIEQMAANYDPKVYGARIWMEHFRSTLADSPFRAYGDVLALSTGEVEINGEKKLALFAQIEPTDDLVNIVNNLKQKVYTSIEVNEKFGSSGQAYLVGLAVTDSPASIGTEMLSFAAQHPDMSPLKARKQSPDNLFTACEETSIELEEVQEKASIGSALFSRIQDMFKSKQAEDDQTFAQVGDAVLELAGHVRDQGEDLAKVQTQQGEFSTSLDALQARFNELTDTLGKTADHSQQQRPPATGSTGQILTAY</sequence>
<dbReference type="InterPro" id="IPR009228">
    <property type="entry name" value="Capsid_scaffold_GpO"/>
</dbReference>
<reference evidence="2 3" key="1">
    <citation type="submission" date="2020-11" db="EMBL/GenBank/DDBJ databases">
        <title>Enhanced detection system for hospital associated transmission using whole genome sequencing surveillance.</title>
        <authorList>
            <person name="Harrison L.H."/>
            <person name="Van Tyne D."/>
            <person name="Marsh J.W."/>
            <person name="Griffith M.P."/>
            <person name="Snyder D.J."/>
            <person name="Cooper V.S."/>
            <person name="Mustapha M."/>
        </authorList>
    </citation>
    <scope>NUCLEOTIDE SEQUENCE [LARGE SCALE GENOMIC DNA]</scope>
    <source>
        <strain evidence="2 3">PSB00013</strain>
    </source>
</reference>
<evidence type="ECO:0000256" key="1">
    <source>
        <dbReference type="SAM" id="MobiDB-lite"/>
    </source>
</evidence>
<dbReference type="RefSeq" id="WP_197873519.1">
    <property type="nucleotide sequence ID" value="NZ_JADTXM010000029.1"/>
</dbReference>
<name>A0ABS0MYL0_PSELU</name>
<feature type="compositionally biased region" description="Polar residues" evidence="1">
    <location>
        <begin position="261"/>
        <end position="280"/>
    </location>
</feature>
<protein>
    <submittedName>
        <fullName evidence="2">GPO family capsid scaffolding protein</fullName>
    </submittedName>
</protein>
<dbReference type="EMBL" id="JADTXM010000029">
    <property type="protein sequence ID" value="MBH3441801.1"/>
    <property type="molecule type" value="Genomic_DNA"/>
</dbReference>
<proteinExistence type="predicted"/>
<feature type="region of interest" description="Disordered" evidence="1">
    <location>
        <begin position="257"/>
        <end position="280"/>
    </location>
</feature>
<organism evidence="2 3">
    <name type="scientific">Pseudomonas luteola</name>
    <dbReference type="NCBI Taxonomy" id="47886"/>
    <lineage>
        <taxon>Bacteria</taxon>
        <taxon>Pseudomonadati</taxon>
        <taxon>Pseudomonadota</taxon>
        <taxon>Gammaproteobacteria</taxon>
        <taxon>Pseudomonadales</taxon>
        <taxon>Pseudomonadaceae</taxon>
        <taxon>Pseudomonas</taxon>
    </lineage>
</organism>
<dbReference type="Pfam" id="PF05929">
    <property type="entry name" value="Phage_GPO"/>
    <property type="match status" value="1"/>
</dbReference>
<evidence type="ECO:0000313" key="2">
    <source>
        <dbReference type="EMBL" id="MBH3441801.1"/>
    </source>
</evidence>
<evidence type="ECO:0000313" key="3">
    <source>
        <dbReference type="Proteomes" id="UP000638986"/>
    </source>
</evidence>
<gene>
    <name evidence="2" type="ORF">I5Q09_24285</name>
</gene>
<accession>A0ABS0MYL0</accession>